<evidence type="ECO:0000256" key="2">
    <source>
        <dbReference type="ARBA" id="ARBA00004754"/>
    </source>
</evidence>
<dbReference type="SUPFAM" id="SSF158694">
    <property type="entry name" value="UraD-Like"/>
    <property type="match status" value="1"/>
</dbReference>
<dbReference type="EC" id="4.1.1.97" evidence="3"/>
<protein>
    <recommendedName>
        <fullName evidence="3">2-oxo-4-hydroxy-4-carboxy-5-ureidoimidazoline decarboxylase</fullName>
        <ecNumber evidence="3">4.1.1.97</ecNumber>
    </recommendedName>
</protein>
<dbReference type="InterPro" id="IPR036778">
    <property type="entry name" value="OHCU_decarboxylase_sf"/>
</dbReference>
<sequence>MTLTELNQLSLQAFVTVCEPLLEHCDWVLPQLAATRPFMSVEDMQHKLGLALKSAPLALQKQALCLHPKLGVGKAQPGFSQSEQAQAGLSQLSDEELLQFQTLNQAYETKMGFPFVVAVTGLNKSQILELMAVRVQSTEAAEWPIALNELIKIAQIRVKKLITD</sequence>
<dbReference type="PANTHER" id="PTHR43466:SF1">
    <property type="entry name" value="2-OXO-4-HYDROXY-4-CARBOXY-5-UREIDOIMIDAZOLINE DECARBOXYLASE-RELATED"/>
    <property type="match status" value="1"/>
</dbReference>
<comment type="pathway">
    <text evidence="2">Purine metabolism; urate degradation; (S)-allantoin from urate: step 3/3.</text>
</comment>
<dbReference type="UniPathway" id="UPA00394">
    <property type="reaction ID" value="UER00652"/>
</dbReference>
<dbReference type="InterPro" id="IPR018020">
    <property type="entry name" value="OHCU_decarboxylase"/>
</dbReference>
<evidence type="ECO:0000313" key="8">
    <source>
        <dbReference type="EMBL" id="BBP43878.1"/>
    </source>
</evidence>
<keyword evidence="5" id="KW-0210">Decarboxylase</keyword>
<proteinExistence type="predicted"/>
<evidence type="ECO:0000256" key="3">
    <source>
        <dbReference type="ARBA" id="ARBA00012257"/>
    </source>
</evidence>
<accession>A0A6F8PPB4</accession>
<evidence type="ECO:0000313" key="9">
    <source>
        <dbReference type="Proteomes" id="UP000501466"/>
    </source>
</evidence>
<reference evidence="9" key="1">
    <citation type="submission" date="2019-11" db="EMBL/GenBank/DDBJ databases">
        <title>Isolation and characterization of two novel species in the genus Thiomicrorhabdus.</title>
        <authorList>
            <person name="Mochizuki J."/>
            <person name="Kojima H."/>
            <person name="Fukui M."/>
        </authorList>
    </citation>
    <scope>NUCLEOTIDE SEQUENCE [LARGE SCALE GENOMIC DNA]</scope>
    <source>
        <strain evidence="9">AkT22</strain>
    </source>
</reference>
<dbReference type="Gene3D" id="1.10.3330.10">
    <property type="entry name" value="Oxo-4-hydroxy-4-carboxy-5-ureidoimidazoline decarboxylase"/>
    <property type="match status" value="1"/>
</dbReference>
<dbReference type="GO" id="GO:0000255">
    <property type="term" value="P:allantoin metabolic process"/>
    <property type="evidence" value="ECO:0007669"/>
    <property type="project" value="InterPro"/>
</dbReference>
<dbReference type="Proteomes" id="UP000501466">
    <property type="component" value="Chromosome"/>
</dbReference>
<keyword evidence="9" id="KW-1185">Reference proteome</keyword>
<gene>
    <name evidence="8" type="ORF">THMIRHAT_16240</name>
</gene>
<dbReference type="PANTHER" id="PTHR43466">
    <property type="entry name" value="2-OXO-4-HYDROXY-4-CARBOXY-5-UREIDOIMIDAZOLINE DECARBOXYLASE-RELATED"/>
    <property type="match status" value="1"/>
</dbReference>
<feature type="domain" description="Oxo-4-hydroxy-4-carboxy-5-ureidoimidazoline decarboxylase" evidence="7">
    <location>
        <begin position="7"/>
        <end position="158"/>
    </location>
</feature>
<evidence type="ECO:0000256" key="4">
    <source>
        <dbReference type="ARBA" id="ARBA00022631"/>
    </source>
</evidence>
<dbReference type="KEGG" id="tzo:THMIRHAT_16240"/>
<evidence type="ECO:0000256" key="1">
    <source>
        <dbReference type="ARBA" id="ARBA00001163"/>
    </source>
</evidence>
<evidence type="ECO:0000256" key="6">
    <source>
        <dbReference type="ARBA" id="ARBA00023239"/>
    </source>
</evidence>
<dbReference type="GO" id="GO:0006144">
    <property type="term" value="P:purine nucleobase metabolic process"/>
    <property type="evidence" value="ECO:0007669"/>
    <property type="project" value="UniProtKB-KW"/>
</dbReference>
<organism evidence="8 9">
    <name type="scientific">Thiosulfativibrio zosterae</name>
    <dbReference type="NCBI Taxonomy" id="2675053"/>
    <lineage>
        <taxon>Bacteria</taxon>
        <taxon>Pseudomonadati</taxon>
        <taxon>Pseudomonadota</taxon>
        <taxon>Gammaproteobacteria</taxon>
        <taxon>Thiotrichales</taxon>
        <taxon>Piscirickettsiaceae</taxon>
        <taxon>Thiosulfativibrio</taxon>
    </lineage>
</organism>
<dbReference type="GO" id="GO:0019628">
    <property type="term" value="P:urate catabolic process"/>
    <property type="evidence" value="ECO:0007669"/>
    <property type="project" value="UniProtKB-UniPathway"/>
</dbReference>
<dbReference type="AlphaFoldDB" id="A0A6F8PPB4"/>
<keyword evidence="4" id="KW-0659">Purine metabolism</keyword>
<evidence type="ECO:0000259" key="7">
    <source>
        <dbReference type="Pfam" id="PF09349"/>
    </source>
</evidence>
<dbReference type="EMBL" id="AP021888">
    <property type="protein sequence ID" value="BBP43878.1"/>
    <property type="molecule type" value="Genomic_DNA"/>
</dbReference>
<dbReference type="RefSeq" id="WP_173291643.1">
    <property type="nucleotide sequence ID" value="NZ_AP021888.1"/>
</dbReference>
<dbReference type="GO" id="GO:0051997">
    <property type="term" value="F:2-oxo-4-hydroxy-4-carboxy-5-ureidoimidazoline decarboxylase activity"/>
    <property type="evidence" value="ECO:0007669"/>
    <property type="project" value="UniProtKB-EC"/>
</dbReference>
<comment type="catalytic activity">
    <reaction evidence="1">
        <text>5-hydroxy-2-oxo-4-ureido-2,5-dihydro-1H-imidazole-5-carboxylate + H(+) = (S)-allantoin + CO2</text>
        <dbReference type="Rhea" id="RHEA:26301"/>
        <dbReference type="ChEBI" id="CHEBI:15378"/>
        <dbReference type="ChEBI" id="CHEBI:15678"/>
        <dbReference type="ChEBI" id="CHEBI:16526"/>
        <dbReference type="ChEBI" id="CHEBI:58639"/>
        <dbReference type="EC" id="4.1.1.97"/>
    </reaction>
</comment>
<name>A0A6F8PPB4_9GAMM</name>
<keyword evidence="6" id="KW-0456">Lyase</keyword>
<evidence type="ECO:0000256" key="5">
    <source>
        <dbReference type="ARBA" id="ARBA00022793"/>
    </source>
</evidence>
<dbReference type="NCBIfam" id="TIGR03164">
    <property type="entry name" value="UHCUDC"/>
    <property type="match status" value="1"/>
</dbReference>
<dbReference type="Pfam" id="PF09349">
    <property type="entry name" value="OHCU_decarbox"/>
    <property type="match status" value="1"/>
</dbReference>
<dbReference type="InterPro" id="IPR017580">
    <property type="entry name" value="OHCU_decarboxylase-1"/>
</dbReference>